<feature type="compositionally biased region" description="Low complexity" evidence="5">
    <location>
        <begin position="170"/>
        <end position="188"/>
    </location>
</feature>
<evidence type="ECO:0000256" key="3">
    <source>
        <dbReference type="ARBA" id="ARBA00022776"/>
    </source>
</evidence>
<dbReference type="PANTHER" id="PTHR12827">
    <property type="entry name" value="MEIOTIC CHECKPOINT REGULATOR TSG24 FAMILY MEMBER"/>
    <property type="match status" value="1"/>
</dbReference>
<evidence type="ECO:0000313" key="9">
    <source>
        <dbReference type="Proteomes" id="UP000268093"/>
    </source>
</evidence>
<keyword evidence="2" id="KW-0132">Cell division</keyword>
<feature type="region of interest" description="Disordered" evidence="5">
    <location>
        <begin position="47"/>
        <end position="86"/>
    </location>
</feature>
<dbReference type="Pfam" id="PF20518">
    <property type="entry name" value="Apc1_MidN"/>
    <property type="match status" value="2"/>
</dbReference>
<dbReference type="Proteomes" id="UP000268093">
    <property type="component" value="Unassembled WGS sequence"/>
</dbReference>
<keyword evidence="4" id="KW-0131">Cell cycle</keyword>
<dbReference type="InterPro" id="IPR011989">
    <property type="entry name" value="ARM-like"/>
</dbReference>
<feature type="compositionally biased region" description="Basic and acidic residues" evidence="5">
    <location>
        <begin position="77"/>
        <end position="86"/>
    </location>
</feature>
<proteinExistence type="inferred from homology"/>
<dbReference type="GO" id="GO:0060090">
    <property type="term" value="F:molecular adaptor activity"/>
    <property type="evidence" value="ECO:0007669"/>
    <property type="project" value="TreeGrafter"/>
</dbReference>
<evidence type="ECO:0000256" key="4">
    <source>
        <dbReference type="ARBA" id="ARBA00023306"/>
    </source>
</evidence>
<evidence type="ECO:0000259" key="6">
    <source>
        <dbReference type="Pfam" id="PF12859"/>
    </source>
</evidence>
<evidence type="ECO:0000256" key="1">
    <source>
        <dbReference type="ARBA" id="ARBA00010547"/>
    </source>
</evidence>
<dbReference type="Gene3D" id="1.25.10.10">
    <property type="entry name" value="Leucine-rich Repeat Variant"/>
    <property type="match status" value="1"/>
</dbReference>
<dbReference type="GO" id="GO:0051301">
    <property type="term" value="P:cell division"/>
    <property type="evidence" value="ECO:0007669"/>
    <property type="project" value="UniProtKB-KW"/>
</dbReference>
<organism evidence="8 9">
    <name type="scientific">Jimgerdemannia flammicorona</name>
    <dbReference type="NCBI Taxonomy" id="994334"/>
    <lineage>
        <taxon>Eukaryota</taxon>
        <taxon>Fungi</taxon>
        <taxon>Fungi incertae sedis</taxon>
        <taxon>Mucoromycota</taxon>
        <taxon>Mucoromycotina</taxon>
        <taxon>Endogonomycetes</taxon>
        <taxon>Endogonales</taxon>
        <taxon>Endogonaceae</taxon>
        <taxon>Jimgerdemannia</taxon>
    </lineage>
</organism>
<dbReference type="InterPro" id="IPR049255">
    <property type="entry name" value="Apc1_N"/>
</dbReference>
<dbReference type="GO" id="GO:0007091">
    <property type="term" value="P:metaphase/anaphase transition of mitotic cell cycle"/>
    <property type="evidence" value="ECO:0007669"/>
    <property type="project" value="TreeGrafter"/>
</dbReference>
<evidence type="ECO:0000256" key="2">
    <source>
        <dbReference type="ARBA" id="ARBA00022618"/>
    </source>
</evidence>
<name>A0A433D7C8_9FUNG</name>
<sequence>MEVRILGEFAPFGEDYIKKNPFSTDAIGKFDDIDLSAFIPNAPKPWGASAPKQSYRLTSSRDIEDDESHPMSMRSRKSNERGRLRHENENGFDEELYIVGSTVIWSQGYMLKKSFNFEDEMEPVLMALFAWFPFEETNTTALASSQNPPWKDLLEQTDAMYADRSHTPRPAKASKSPGGKAAPAASPSPKRKLRRALCVLLKRTAKIYFPSGLSYTVHLPFVVYRAWPLDVGILLQRLPETEELQPSSFGLPEVPPTAILFSLLDPFDEITMVSRTEQIIVAGTQHISIAEPTTPFTDHNHEVLFVSEGNRAGGTPVVVTFHREQMRHYVWRYATRPNEGDYPKEMTAAGRTLQRQPSIVASAAGTTSPSLSLSPIARRNSLPRANTDTSIVLDRVVHNDNVQSQQDKQMTSVTYLESVWIEGGTVSGTAVDFSVFLAHNIDGSEVLCIFKKAQKILVGLDISCDKTGVRVRNAFQHQAVSAVPVCATRRSLYDILLLQPDGTMQLWIGLPNVWIPCAVPKDSPAMHNRGPKSAKRGRGSWTDDHGLGISSSASSKLFSGSSTLFRSPSRSSHVVDLRDAVDNRLNIILSNDLVFRAFVNFIPRSTLVRSCITALSYAMPSDLFFNFHVRFLEYEYGHEAKYGGSFSAGDEWEDFVVILLSFCHPSPGEAVNVVTTDVSEDDLEEGDDWEFMMSSEHHRRALNDPALRALNTDLKNSAASPKIDSTLTRWFSKSKEVFLRYHKQSGLFDYFHSVLLALHLVYEDLKLSVITQKYVSDLSPILVQLARFLGWDTWIDYYARQGSDIGLLRLVEVLQVDTDSKFEELKSSPPDINRWIYDRIRQRNPALFWNVTHIPRMMEFLADGILREFTCCEQTRKICLFYMALTNAHRGPEAVILEMVREGFRLCDLHSVPFGVALPLREAIRRCRNSPPGNWPGEAYVLIGREDLAEQILGTPMPVLNVGSLDESKLPKDIQTIAQADQSADVANSKEDGTEIIMSEVTDLRFGMDLRIEEVQRLLQSAKPVKLRITERPELRFVPIYTTSNDQRAVASCGDDLAIEHQVHVTALSNRTLSLPVGRGIFTMGTSTAVFMEGFPIPGINLSAKVLPLNAVVALDMHSQPHDLLDWADFHDGVAAGLRISSDCDISGSWILFNKPEELNAQHAGFLLAMGLSGHLRRVASVEWYKYLAQKHDLASIGLLLGLSSAYCGSMDGKVTRLLSIHIPALLPPNSTELYHSALTQTTCVLGMGLLYMGTSHRRMTEVMLAEIGKRELNVSDAVSIHKESYSLAAGFALGFITLGRGNEATGLADLHIKDELRRFMIGGKDEGVRKTVSELKTPVLQTQGWKESENINVNVTSPGATIALGLMFLKTNKVDVASKIDIPDTMVLLDYVRPDFLLLRILSRNLILWNGITPSNNWVEEQVPVFIKAALTKEQEDTDDPNIESVRQAYYHIAAGACFSIAIRYAGSAHERAFQCLLYYLDYFVGLSATPGG</sequence>
<dbReference type="OrthoDB" id="26401at2759"/>
<accession>A0A433D7C8</accession>
<dbReference type="PANTHER" id="PTHR12827:SF3">
    <property type="entry name" value="ANAPHASE-PROMOTING COMPLEX SUBUNIT 1"/>
    <property type="match status" value="1"/>
</dbReference>
<gene>
    <name evidence="8" type="ORF">BC936DRAFT_146540</name>
</gene>
<dbReference type="GO" id="GO:0031145">
    <property type="term" value="P:anaphase-promoting complex-dependent catabolic process"/>
    <property type="evidence" value="ECO:0007669"/>
    <property type="project" value="TreeGrafter"/>
</dbReference>
<feature type="domain" description="Anaphase-promoting complex subunit 1 middle" evidence="7">
    <location>
        <begin position="685"/>
        <end position="804"/>
    </location>
</feature>
<feature type="domain" description="Anaphase-promoting complex subunit 1 N-terminal" evidence="6">
    <location>
        <begin position="260"/>
        <end position="407"/>
    </location>
</feature>
<evidence type="ECO:0000259" key="7">
    <source>
        <dbReference type="Pfam" id="PF20518"/>
    </source>
</evidence>
<feature type="domain" description="Anaphase-promoting complex subunit 1 N-terminal" evidence="6">
    <location>
        <begin position="87"/>
        <end position="257"/>
    </location>
</feature>
<dbReference type="InterPro" id="IPR046794">
    <property type="entry name" value="Apc1_MidN"/>
</dbReference>
<feature type="compositionally biased region" description="Polar residues" evidence="5">
    <location>
        <begin position="51"/>
        <end position="60"/>
    </location>
</feature>
<comment type="similarity">
    <text evidence="1">Belongs to the APC1 family.</text>
</comment>
<dbReference type="GO" id="GO:0005680">
    <property type="term" value="C:anaphase-promoting complex"/>
    <property type="evidence" value="ECO:0007669"/>
    <property type="project" value="InterPro"/>
</dbReference>
<reference evidence="8 9" key="1">
    <citation type="journal article" date="2018" name="New Phytol.">
        <title>Phylogenomics of Endogonaceae and evolution of mycorrhizas within Mucoromycota.</title>
        <authorList>
            <person name="Chang Y."/>
            <person name="Desiro A."/>
            <person name="Na H."/>
            <person name="Sandor L."/>
            <person name="Lipzen A."/>
            <person name="Clum A."/>
            <person name="Barry K."/>
            <person name="Grigoriev I.V."/>
            <person name="Martin F.M."/>
            <person name="Stajich J.E."/>
            <person name="Smith M.E."/>
            <person name="Bonito G."/>
            <person name="Spatafora J.W."/>
        </authorList>
    </citation>
    <scope>NUCLEOTIDE SEQUENCE [LARGE SCALE GENOMIC DNA]</scope>
    <source>
        <strain evidence="8 9">GMNB39</strain>
    </source>
</reference>
<keyword evidence="9" id="KW-1185">Reference proteome</keyword>
<protein>
    <submittedName>
        <fullName evidence="8">Uncharacterized protein</fullName>
    </submittedName>
</protein>
<dbReference type="GO" id="GO:0070979">
    <property type="term" value="P:protein K11-linked ubiquitination"/>
    <property type="evidence" value="ECO:0007669"/>
    <property type="project" value="TreeGrafter"/>
</dbReference>
<comment type="caution">
    <text evidence="8">The sequence shown here is derived from an EMBL/GenBank/DDBJ whole genome shotgun (WGS) entry which is preliminary data.</text>
</comment>
<dbReference type="InterPro" id="IPR024990">
    <property type="entry name" value="Apc1"/>
</dbReference>
<feature type="domain" description="Anaphase-promoting complex subunit 1 middle" evidence="7">
    <location>
        <begin position="893"/>
        <end position="949"/>
    </location>
</feature>
<keyword evidence="3" id="KW-0498">Mitosis</keyword>
<dbReference type="EMBL" id="RBNI01005372">
    <property type="protein sequence ID" value="RUP46776.1"/>
    <property type="molecule type" value="Genomic_DNA"/>
</dbReference>
<evidence type="ECO:0000313" key="8">
    <source>
        <dbReference type="EMBL" id="RUP46776.1"/>
    </source>
</evidence>
<dbReference type="Pfam" id="PF12859">
    <property type="entry name" value="ANAPC1"/>
    <property type="match status" value="2"/>
</dbReference>
<feature type="region of interest" description="Disordered" evidence="5">
    <location>
        <begin position="164"/>
        <end position="189"/>
    </location>
</feature>
<evidence type="ECO:0000256" key="5">
    <source>
        <dbReference type="SAM" id="MobiDB-lite"/>
    </source>
</evidence>